<dbReference type="InterPro" id="IPR028976">
    <property type="entry name" value="CheC-like_sf"/>
</dbReference>
<dbReference type="GO" id="GO:0016787">
    <property type="term" value="F:hydrolase activity"/>
    <property type="evidence" value="ECO:0007669"/>
    <property type="project" value="UniProtKB-KW"/>
</dbReference>
<evidence type="ECO:0000256" key="2">
    <source>
        <dbReference type="ARBA" id="ARBA00022801"/>
    </source>
</evidence>
<dbReference type="SUPFAM" id="SSF103039">
    <property type="entry name" value="CheC-like"/>
    <property type="match status" value="1"/>
</dbReference>
<gene>
    <name evidence="4" type="ORF">MNBD_UNCLBAC01-234</name>
</gene>
<dbReference type="Pfam" id="PF04509">
    <property type="entry name" value="CheC"/>
    <property type="match status" value="1"/>
</dbReference>
<protein>
    <recommendedName>
        <fullName evidence="3">CheC-like protein domain-containing protein</fullName>
    </recommendedName>
</protein>
<keyword evidence="1" id="KW-0145">Chemotaxis</keyword>
<dbReference type="InterPro" id="IPR007597">
    <property type="entry name" value="CheC"/>
</dbReference>
<dbReference type="Gene3D" id="3.40.1550.10">
    <property type="entry name" value="CheC-like"/>
    <property type="match status" value="1"/>
</dbReference>
<proteinExistence type="predicted"/>
<dbReference type="GO" id="GO:0006935">
    <property type="term" value="P:chemotaxis"/>
    <property type="evidence" value="ECO:0007669"/>
    <property type="project" value="UniProtKB-KW"/>
</dbReference>
<dbReference type="PANTHER" id="PTHR43693:SF1">
    <property type="entry name" value="PROTEIN PHOSPHATASE CHEZ"/>
    <property type="match status" value="1"/>
</dbReference>
<accession>A0A3B1D3A3</accession>
<keyword evidence="2" id="KW-0378">Hydrolase</keyword>
<evidence type="ECO:0000259" key="3">
    <source>
        <dbReference type="Pfam" id="PF04509"/>
    </source>
</evidence>
<dbReference type="PANTHER" id="PTHR43693">
    <property type="entry name" value="PROTEIN PHOSPHATASE CHEZ"/>
    <property type="match status" value="1"/>
</dbReference>
<dbReference type="AlphaFoldDB" id="A0A3B1D3A3"/>
<dbReference type="InterPro" id="IPR050992">
    <property type="entry name" value="CheZ_family_phosphatases"/>
</dbReference>
<evidence type="ECO:0000256" key="1">
    <source>
        <dbReference type="ARBA" id="ARBA00022500"/>
    </source>
</evidence>
<dbReference type="EMBL" id="UOGJ01000037">
    <property type="protein sequence ID" value="VAX35212.1"/>
    <property type="molecule type" value="Genomic_DNA"/>
</dbReference>
<feature type="domain" description="CheC-like protein" evidence="3">
    <location>
        <begin position="109"/>
        <end position="141"/>
    </location>
</feature>
<reference evidence="4" key="1">
    <citation type="submission" date="2018-06" db="EMBL/GenBank/DDBJ databases">
        <authorList>
            <person name="Zhirakovskaya E."/>
        </authorList>
    </citation>
    <scope>NUCLEOTIDE SEQUENCE</scope>
</reference>
<sequence>MVLKLNINKLTELIAQLSVDRASQVLSKMVKSGTQIILERSYVANISEVTEKINAEGGEVMGAFVDLVGDAPFKFLFYTDAQQAVVLTDMILQKKIGTTKEVNIYVNGAIQEIGNILASAVCNVFSTDFQINMKPSPPEVFHDFVGSIFEECIMSVASERKEIFMIESTFYVVKQNIKCSMLILPMPGSEEILTEICNKI</sequence>
<name>A0A3B1D3A3_9ZZZZ</name>
<organism evidence="4">
    <name type="scientific">hydrothermal vent metagenome</name>
    <dbReference type="NCBI Taxonomy" id="652676"/>
    <lineage>
        <taxon>unclassified sequences</taxon>
        <taxon>metagenomes</taxon>
        <taxon>ecological metagenomes</taxon>
    </lineage>
</organism>
<dbReference type="CDD" id="cd17905">
    <property type="entry name" value="CheC-like"/>
    <property type="match status" value="1"/>
</dbReference>
<evidence type="ECO:0000313" key="4">
    <source>
        <dbReference type="EMBL" id="VAX35212.1"/>
    </source>
</evidence>